<proteinExistence type="predicted"/>
<dbReference type="Pfam" id="PF18301">
    <property type="entry name" value="preATP-grasp_3"/>
    <property type="match status" value="1"/>
</dbReference>
<dbReference type="Proteomes" id="UP000199518">
    <property type="component" value="Unassembled WGS sequence"/>
</dbReference>
<dbReference type="InterPro" id="IPR011761">
    <property type="entry name" value="ATP-grasp"/>
</dbReference>
<keyword evidence="1" id="KW-0067">ATP-binding</keyword>
<evidence type="ECO:0000313" key="4">
    <source>
        <dbReference type="EMBL" id="SFJ10015.1"/>
    </source>
</evidence>
<dbReference type="AlphaFoldDB" id="A0A1I3NLE9"/>
<dbReference type="Gene3D" id="3.40.50.11770">
    <property type="match status" value="1"/>
</dbReference>
<evidence type="ECO:0000259" key="3">
    <source>
        <dbReference type="PROSITE" id="PS50975"/>
    </source>
</evidence>
<evidence type="ECO:0000256" key="2">
    <source>
        <dbReference type="SAM" id="MobiDB-lite"/>
    </source>
</evidence>
<dbReference type="GO" id="GO:0046872">
    <property type="term" value="F:metal ion binding"/>
    <property type="evidence" value="ECO:0007669"/>
    <property type="project" value="InterPro"/>
</dbReference>
<organism evidence="4 5">
    <name type="scientific">Planctomicrobium piriforme</name>
    <dbReference type="NCBI Taxonomy" id="1576369"/>
    <lineage>
        <taxon>Bacteria</taxon>
        <taxon>Pseudomonadati</taxon>
        <taxon>Planctomycetota</taxon>
        <taxon>Planctomycetia</taxon>
        <taxon>Planctomycetales</taxon>
        <taxon>Planctomycetaceae</taxon>
        <taxon>Planctomicrobium</taxon>
    </lineage>
</organism>
<feature type="domain" description="ATP-grasp" evidence="3">
    <location>
        <begin position="282"/>
        <end position="345"/>
    </location>
</feature>
<keyword evidence="4" id="KW-0436">Ligase</keyword>
<dbReference type="InterPro" id="IPR040803">
    <property type="entry name" value="MfnD_preATP-grasp"/>
</dbReference>
<dbReference type="SUPFAM" id="SSF56059">
    <property type="entry name" value="Glutathione synthetase ATP-binding domain-like"/>
    <property type="match status" value="1"/>
</dbReference>
<reference evidence="5" key="1">
    <citation type="submission" date="2016-10" db="EMBL/GenBank/DDBJ databases">
        <authorList>
            <person name="Varghese N."/>
            <person name="Submissions S."/>
        </authorList>
    </citation>
    <scope>NUCLEOTIDE SEQUENCE [LARGE SCALE GENOMIC DNA]</scope>
    <source>
        <strain evidence="5">DSM 26348</strain>
    </source>
</reference>
<dbReference type="OrthoDB" id="271331at2"/>
<dbReference type="InterPro" id="IPR003806">
    <property type="entry name" value="ATP-grasp_PylC-type"/>
</dbReference>
<dbReference type="PROSITE" id="PS50975">
    <property type="entry name" value="ATP_GRASP"/>
    <property type="match status" value="1"/>
</dbReference>
<dbReference type="RefSeq" id="WP_092053565.1">
    <property type="nucleotide sequence ID" value="NZ_FOQD01000015.1"/>
</dbReference>
<evidence type="ECO:0000313" key="5">
    <source>
        <dbReference type="Proteomes" id="UP000199518"/>
    </source>
</evidence>
<dbReference type="EMBL" id="FOQD01000015">
    <property type="protein sequence ID" value="SFJ10015.1"/>
    <property type="molecule type" value="Genomic_DNA"/>
</dbReference>
<dbReference type="STRING" id="1576369.SAMN05421753_115134"/>
<dbReference type="GO" id="GO:0005524">
    <property type="term" value="F:ATP binding"/>
    <property type="evidence" value="ECO:0007669"/>
    <property type="project" value="UniProtKB-UniRule"/>
</dbReference>
<keyword evidence="1" id="KW-0547">Nucleotide-binding</keyword>
<dbReference type="Pfam" id="PF02655">
    <property type="entry name" value="ATP-grasp_3"/>
    <property type="match status" value="2"/>
</dbReference>
<feature type="region of interest" description="Disordered" evidence="2">
    <location>
        <begin position="255"/>
        <end position="275"/>
    </location>
</feature>
<dbReference type="GO" id="GO:0016874">
    <property type="term" value="F:ligase activity"/>
    <property type="evidence" value="ECO:0007669"/>
    <property type="project" value="UniProtKB-KW"/>
</dbReference>
<protein>
    <submittedName>
        <fullName evidence="4">Predicted ATP-dependent carboligase, ATP-grasp superfamily</fullName>
    </submittedName>
</protein>
<gene>
    <name evidence="4" type="ORF">SAMN05421753_115134</name>
</gene>
<evidence type="ECO:0000256" key="1">
    <source>
        <dbReference type="PROSITE-ProRule" id="PRU00409"/>
    </source>
</evidence>
<name>A0A1I3NLE9_9PLAN</name>
<dbReference type="PIRSF" id="PIRSF016766">
    <property type="entry name" value="UCP016766_ATPgrasp"/>
    <property type="match status" value="1"/>
</dbReference>
<accession>A0A1I3NLE9</accession>
<dbReference type="Gene3D" id="3.30.470.20">
    <property type="entry name" value="ATP-grasp fold, B domain"/>
    <property type="match status" value="1"/>
</dbReference>
<sequence>MQIFVSEFVCGGDWPDFKVPTSLLTEGRAMLLAVVTDLTQLPGVTVITTWDQCLRYARPTFPKGVQVYEVSSPTQTREVSLGLAAQSDRTLVIAPEFDDLLAARCELLRSNGARLLNCSTEAIRLATDKLAVYEMCVRAGIPTIETQLMGETRPWPRCVVKRRDGAGSLDMRLVSSDVWWDIMRRRADPIEFIVQPYVSARALSVTAVVDNGQLRCLFPVGGQRLSDDGLFQYLGGAIPADVSRLSPFAEMPSIEATSNSAPHSRPLSPEDRGEGGWTAATELVSRVVGEIPGLHGLVGFDLLAPDDQPGDLVLVEINPRLTTSYVGYRTLSTENLAALLLNPAEAPLPEFRGSVTFTPDGQLEWQP</sequence>
<keyword evidence="5" id="KW-1185">Reference proteome</keyword>
<dbReference type="InterPro" id="IPR024710">
    <property type="entry name" value="MfnD"/>
</dbReference>